<dbReference type="OrthoDB" id="446925at2759"/>
<name>A0A5C2SBK9_9APHY</name>
<accession>A0A5C2SBK9</accession>
<dbReference type="STRING" id="1328759.A0A5C2SBK9"/>
<dbReference type="AlphaFoldDB" id="A0A5C2SBK9"/>
<proteinExistence type="predicted"/>
<reference evidence="1" key="1">
    <citation type="journal article" date="2018" name="Genome Biol. Evol.">
        <title>Genomics and development of Lentinus tigrinus, a white-rot wood-decaying mushroom with dimorphic fruiting bodies.</title>
        <authorList>
            <person name="Wu B."/>
            <person name="Xu Z."/>
            <person name="Knudson A."/>
            <person name="Carlson A."/>
            <person name="Chen N."/>
            <person name="Kovaka S."/>
            <person name="LaButti K."/>
            <person name="Lipzen A."/>
            <person name="Pennachio C."/>
            <person name="Riley R."/>
            <person name="Schakwitz W."/>
            <person name="Umezawa K."/>
            <person name="Ohm R.A."/>
            <person name="Grigoriev I.V."/>
            <person name="Nagy L.G."/>
            <person name="Gibbons J."/>
            <person name="Hibbett D."/>
        </authorList>
    </citation>
    <scope>NUCLEOTIDE SEQUENCE [LARGE SCALE GENOMIC DNA]</scope>
    <source>
        <strain evidence="1">ALCF2SS1-6</strain>
    </source>
</reference>
<dbReference type="Proteomes" id="UP000313359">
    <property type="component" value="Unassembled WGS sequence"/>
</dbReference>
<dbReference type="EMBL" id="ML122274">
    <property type="protein sequence ID" value="RPD58696.1"/>
    <property type="molecule type" value="Genomic_DNA"/>
</dbReference>
<gene>
    <name evidence="1" type="ORF">L227DRAFT_612784</name>
</gene>
<evidence type="ECO:0000313" key="2">
    <source>
        <dbReference type="Proteomes" id="UP000313359"/>
    </source>
</evidence>
<keyword evidence="2" id="KW-1185">Reference proteome</keyword>
<evidence type="ECO:0000313" key="1">
    <source>
        <dbReference type="EMBL" id="RPD58696.1"/>
    </source>
</evidence>
<organism evidence="1 2">
    <name type="scientific">Lentinus tigrinus ALCF2SS1-6</name>
    <dbReference type="NCBI Taxonomy" id="1328759"/>
    <lineage>
        <taxon>Eukaryota</taxon>
        <taxon>Fungi</taxon>
        <taxon>Dikarya</taxon>
        <taxon>Basidiomycota</taxon>
        <taxon>Agaricomycotina</taxon>
        <taxon>Agaricomycetes</taxon>
        <taxon>Polyporales</taxon>
        <taxon>Polyporaceae</taxon>
        <taxon>Lentinus</taxon>
    </lineage>
</organism>
<protein>
    <submittedName>
        <fullName evidence="1">Uncharacterized protein</fullName>
    </submittedName>
</protein>
<sequence length="173" mass="19446">MPFDISEATYLMLVPSLLLSTTELISRRAIAIQKRPEQIALLRSTVFQERVEAARRVEQERKATICDFDFGRGRLVLMRNTAIEKSLNRKMRPRYLGPYVVLRRNRGGAYVLAELDGAVFDRPVAAFRLVPYLARNEAIPVPVGALDVTEEELDAIADRAPDSDSEAEVGEVD</sequence>